<evidence type="ECO:0000313" key="15">
    <source>
        <dbReference type="EMBL" id="MBB6184590.1"/>
    </source>
</evidence>
<dbReference type="Gene3D" id="2.40.170.20">
    <property type="entry name" value="TonB-dependent receptor, beta-barrel domain"/>
    <property type="match status" value="1"/>
</dbReference>
<evidence type="ECO:0000256" key="11">
    <source>
        <dbReference type="SAM" id="SignalP"/>
    </source>
</evidence>
<organism evidence="14 16">
    <name type="scientific">Oleiagrimonas soli</name>
    <dbReference type="NCBI Taxonomy" id="1543381"/>
    <lineage>
        <taxon>Bacteria</taxon>
        <taxon>Pseudomonadati</taxon>
        <taxon>Pseudomonadota</taxon>
        <taxon>Gammaproteobacteria</taxon>
        <taxon>Lysobacterales</taxon>
        <taxon>Rhodanobacteraceae</taxon>
        <taxon>Oleiagrimonas</taxon>
    </lineage>
</organism>
<dbReference type="SUPFAM" id="SSF56935">
    <property type="entry name" value="Porins"/>
    <property type="match status" value="1"/>
</dbReference>
<dbReference type="CDD" id="cd01347">
    <property type="entry name" value="ligand_gated_channel"/>
    <property type="match status" value="1"/>
</dbReference>
<dbReference type="EMBL" id="JACHET010000001">
    <property type="protein sequence ID" value="MBB6184590.1"/>
    <property type="molecule type" value="Genomic_DNA"/>
</dbReference>
<comment type="similarity">
    <text evidence="8 9">Belongs to the TonB-dependent receptor family.</text>
</comment>
<comment type="subcellular location">
    <subcellularLocation>
        <location evidence="1 8">Cell outer membrane</location>
        <topology evidence="1 8">Multi-pass membrane protein</topology>
    </subcellularLocation>
</comment>
<evidence type="ECO:0000313" key="14">
    <source>
        <dbReference type="EMBL" id="KGI79044.1"/>
    </source>
</evidence>
<evidence type="ECO:0000313" key="16">
    <source>
        <dbReference type="Proteomes" id="UP000029708"/>
    </source>
</evidence>
<protein>
    <submittedName>
        <fullName evidence="15">Iron complex outermembrane receptor protein</fullName>
    </submittedName>
    <submittedName>
        <fullName evidence="14">Ligand-gated channel</fullName>
    </submittedName>
</protein>
<feature type="chain" id="PRO_5035987077" evidence="11">
    <location>
        <begin position="26"/>
        <end position="714"/>
    </location>
</feature>
<evidence type="ECO:0000256" key="8">
    <source>
        <dbReference type="PROSITE-ProRule" id="PRU01360"/>
    </source>
</evidence>
<dbReference type="RefSeq" id="WP_043099155.1">
    <property type="nucleotide sequence ID" value="NZ_JACHET010000001.1"/>
</dbReference>
<keyword evidence="5 9" id="KW-0798">TonB box</keyword>
<dbReference type="Gene3D" id="2.170.130.10">
    <property type="entry name" value="TonB-dependent receptor, plug domain"/>
    <property type="match status" value="1"/>
</dbReference>
<evidence type="ECO:0000256" key="2">
    <source>
        <dbReference type="ARBA" id="ARBA00022448"/>
    </source>
</evidence>
<evidence type="ECO:0000256" key="10">
    <source>
        <dbReference type="SAM" id="MobiDB-lite"/>
    </source>
</evidence>
<dbReference type="Pfam" id="PF07715">
    <property type="entry name" value="Plug"/>
    <property type="match status" value="1"/>
</dbReference>
<keyword evidence="2 8" id="KW-0813">Transport</keyword>
<dbReference type="GO" id="GO:0015344">
    <property type="term" value="F:siderophore uptake transmembrane transporter activity"/>
    <property type="evidence" value="ECO:0007669"/>
    <property type="project" value="TreeGrafter"/>
</dbReference>
<dbReference type="HOGENOM" id="CLU_008287_13_0_6"/>
<feature type="domain" description="TonB-dependent receptor-like beta-barrel" evidence="12">
    <location>
        <begin position="215"/>
        <end position="676"/>
    </location>
</feature>
<dbReference type="PANTHER" id="PTHR30069:SF28">
    <property type="entry name" value="TONB-DEPENDENT RECEPTOR YNCD-RELATED"/>
    <property type="match status" value="1"/>
</dbReference>
<dbReference type="InterPro" id="IPR000531">
    <property type="entry name" value="Beta-barrel_TonB"/>
</dbReference>
<dbReference type="GO" id="GO:0044718">
    <property type="term" value="P:siderophore transmembrane transport"/>
    <property type="evidence" value="ECO:0007669"/>
    <property type="project" value="TreeGrafter"/>
</dbReference>
<dbReference type="Pfam" id="PF00593">
    <property type="entry name" value="TonB_dep_Rec_b-barrel"/>
    <property type="match status" value="1"/>
</dbReference>
<keyword evidence="4 8" id="KW-0812">Transmembrane</keyword>
<gene>
    <name evidence="15" type="ORF">HNQ86_001935</name>
    <name evidence="14" type="ORF">LF63_0101480</name>
</gene>
<dbReference type="PANTHER" id="PTHR30069">
    <property type="entry name" value="TONB-DEPENDENT OUTER MEMBRANE RECEPTOR"/>
    <property type="match status" value="1"/>
</dbReference>
<keyword evidence="6 8" id="KW-0472">Membrane</keyword>
<dbReference type="AlphaFoldDB" id="A0A099CZ84"/>
<reference evidence="15 17" key="2">
    <citation type="submission" date="2020-08" db="EMBL/GenBank/DDBJ databases">
        <title>Genomic Encyclopedia of Type Strains, Phase IV (KMG-IV): sequencing the most valuable type-strain genomes for metagenomic binning, comparative biology and taxonomic classification.</title>
        <authorList>
            <person name="Goeker M."/>
        </authorList>
    </citation>
    <scope>NUCLEOTIDE SEQUENCE [LARGE SCALE GENOMIC DNA]</scope>
    <source>
        <strain evidence="15 17">DSM 107085</strain>
    </source>
</reference>
<evidence type="ECO:0000256" key="4">
    <source>
        <dbReference type="ARBA" id="ARBA00022692"/>
    </source>
</evidence>
<feature type="region of interest" description="Disordered" evidence="10">
    <location>
        <begin position="251"/>
        <end position="286"/>
    </location>
</feature>
<feature type="signal peptide" evidence="11">
    <location>
        <begin position="1"/>
        <end position="25"/>
    </location>
</feature>
<evidence type="ECO:0000256" key="3">
    <source>
        <dbReference type="ARBA" id="ARBA00022452"/>
    </source>
</evidence>
<proteinExistence type="inferred from homology"/>
<evidence type="ECO:0000259" key="12">
    <source>
        <dbReference type="Pfam" id="PF00593"/>
    </source>
</evidence>
<dbReference type="PROSITE" id="PS52016">
    <property type="entry name" value="TONB_DEPENDENT_REC_3"/>
    <property type="match status" value="1"/>
</dbReference>
<dbReference type="EMBL" id="JROI01000004">
    <property type="protein sequence ID" value="KGI79044.1"/>
    <property type="molecule type" value="Genomic_DNA"/>
</dbReference>
<keyword evidence="11" id="KW-0732">Signal</keyword>
<dbReference type="GO" id="GO:0009279">
    <property type="term" value="C:cell outer membrane"/>
    <property type="evidence" value="ECO:0007669"/>
    <property type="project" value="UniProtKB-SubCell"/>
</dbReference>
<sequence length="714" mass="78377">MHRVFRLRSPWWLATVASLAVTAHAQDAGTTKHDPQQALSPVVVTATRLAQDPYDVAASTDAVKAMPDDQLNVNLSQYLDAIPGVLARDRQNYAQDEQISIRGFGARAPFGIRGVRLYTDGIPATMPDGQGQVSHFNLDSAERVEVLRGPFSALYGNASGGVIQLFTADGTSPPQVRLGLAGGSDGTLRAEANARGVQGPFDYNVDFTHFQTDGYRDHSRAKRESGNAKLNWQLDPNRKLTLVVNTLNLPEAQDPQGLTPQQYAEDPRQAATPAEPYNTRKSVSQQQGGLIYDDQIDDANALRVMGYYGQRSVLQYLSIPPFAQASPLSSGAVVDLGNTYGGADVRWTWEGQLAGRPFQLAAGLTYDNQRQRRRGYNNFVGTTLGVRGALRRDEEDRVYDLDQYAQATWTVSDAWTLMAGVRHNRVDFDSRDHYITATNPDDSGRVRYTATTPVAGVMFRASPKVHFYADYGKGFETPTFSELAYRSDGVSGLNLGLRPATTHSAEAGVKLRPSATVRADIAVFRADSKHELAVDTNVGGRSTYQNIDRARRQGLEASLQARPLPWLTFTGAYTYLDATYRSAFLTCVSAGCAVPDTLVAAGARIPGVPRSDLYLGVRMGRDTGWQFQASASHLDKVPVDDLNTTYAPAYTLFNLGAGYVLQESHWRTHLFARIDNAFDRTYVGSVRVNDGNGRYFEPGPGRTWLLGVDLRWEP</sequence>
<evidence type="ECO:0000256" key="9">
    <source>
        <dbReference type="RuleBase" id="RU003357"/>
    </source>
</evidence>
<evidence type="ECO:0000313" key="17">
    <source>
        <dbReference type="Proteomes" id="UP000560000"/>
    </source>
</evidence>
<dbReference type="Proteomes" id="UP000029708">
    <property type="component" value="Unassembled WGS sequence"/>
</dbReference>
<evidence type="ECO:0000256" key="7">
    <source>
        <dbReference type="ARBA" id="ARBA00023237"/>
    </source>
</evidence>
<accession>A0A099CZ84</accession>
<dbReference type="Proteomes" id="UP000560000">
    <property type="component" value="Unassembled WGS sequence"/>
</dbReference>
<evidence type="ECO:0000259" key="13">
    <source>
        <dbReference type="Pfam" id="PF07715"/>
    </source>
</evidence>
<dbReference type="InterPro" id="IPR037066">
    <property type="entry name" value="Plug_dom_sf"/>
</dbReference>
<keyword evidence="16" id="KW-1185">Reference proteome</keyword>
<keyword evidence="7 8" id="KW-0998">Cell outer membrane</keyword>
<dbReference type="STRING" id="1543381.LF63_0101480"/>
<keyword evidence="3 8" id="KW-1134">Transmembrane beta strand</keyword>
<name>A0A099CZ84_9GAMM</name>
<dbReference type="InterPro" id="IPR039426">
    <property type="entry name" value="TonB-dep_rcpt-like"/>
</dbReference>
<evidence type="ECO:0000256" key="1">
    <source>
        <dbReference type="ARBA" id="ARBA00004571"/>
    </source>
</evidence>
<comment type="caution">
    <text evidence="14">The sequence shown here is derived from an EMBL/GenBank/DDBJ whole genome shotgun (WGS) entry which is preliminary data.</text>
</comment>
<reference evidence="14 16" key="1">
    <citation type="submission" date="2014-09" db="EMBL/GenBank/DDBJ databases">
        <title>Xanthomonadaceae 3.5X direct submission.</title>
        <authorList>
            <person name="Fang T."/>
            <person name="Wang H."/>
        </authorList>
    </citation>
    <scope>NUCLEOTIDE SEQUENCE [LARGE SCALE GENOMIC DNA]</scope>
    <source>
        <strain evidence="14 16">3.5X</strain>
    </source>
</reference>
<dbReference type="InterPro" id="IPR012910">
    <property type="entry name" value="Plug_dom"/>
</dbReference>
<dbReference type="OrthoDB" id="9760620at2"/>
<keyword evidence="15" id="KW-0675">Receptor</keyword>
<evidence type="ECO:0000256" key="6">
    <source>
        <dbReference type="ARBA" id="ARBA00023136"/>
    </source>
</evidence>
<feature type="domain" description="TonB-dependent receptor plug" evidence="13">
    <location>
        <begin position="56"/>
        <end position="162"/>
    </location>
</feature>
<evidence type="ECO:0000256" key="5">
    <source>
        <dbReference type="ARBA" id="ARBA00023077"/>
    </source>
</evidence>
<dbReference type="InterPro" id="IPR036942">
    <property type="entry name" value="Beta-barrel_TonB_sf"/>
</dbReference>